<dbReference type="PANTHER" id="PTHR33352:SF3">
    <property type="entry name" value="SLR1612 PROTEIN"/>
    <property type="match status" value="1"/>
</dbReference>
<evidence type="ECO:0000256" key="1">
    <source>
        <dbReference type="SAM" id="MobiDB-lite"/>
    </source>
</evidence>
<keyword evidence="3" id="KW-1185">Reference proteome</keyword>
<sequence>MSELTLSKTIVSMPVAAPPTQAELPCDDDIPMETARHKAQMDLLIYTLSPWLDNRSDGYVGGNMFVYYSVAQLKNKDYKGPDFFVALDVPKGERRSWVIWEEEKAPDVIIELLSASTAERDKNEKKQIYQNQMRVPEYFWFDPFNPDDWAGFHLQNRVYQPIEPNEQNQLVSQALGLSLVRWHGEYNGIEATWLRWANLDGELLPTSEEKAEQEQQRADQEQQRADQEQQRAEQERQRADQEQQRADQEQQKAEQERQRADQEQQRADQAESQLQQVAQNLLEQGMTVEQVANLTGLSESQVAEFGN</sequence>
<organism evidence="2 3">
    <name type="scientific">Moorena bouillonii PNG</name>
    <dbReference type="NCBI Taxonomy" id="568701"/>
    <lineage>
        <taxon>Bacteria</taxon>
        <taxon>Bacillati</taxon>
        <taxon>Cyanobacteriota</taxon>
        <taxon>Cyanophyceae</taxon>
        <taxon>Coleofasciculales</taxon>
        <taxon>Coleofasciculaceae</taxon>
        <taxon>Moorena</taxon>
    </lineage>
</organism>
<evidence type="ECO:0000313" key="2">
    <source>
        <dbReference type="EMBL" id="OLT61592.1"/>
    </source>
</evidence>
<proteinExistence type="predicted"/>
<dbReference type="RefSeq" id="WP_075902842.1">
    <property type="nucleotide sequence ID" value="NZ_MKZS01000001.1"/>
</dbReference>
<feature type="region of interest" description="Disordered" evidence="1">
    <location>
        <begin position="207"/>
        <end position="272"/>
    </location>
</feature>
<evidence type="ECO:0000313" key="3">
    <source>
        <dbReference type="Proteomes" id="UP000186657"/>
    </source>
</evidence>
<feature type="compositionally biased region" description="Basic and acidic residues" evidence="1">
    <location>
        <begin position="207"/>
        <end position="269"/>
    </location>
</feature>
<dbReference type="EMBL" id="MKZS01000001">
    <property type="protein sequence ID" value="OLT61592.1"/>
    <property type="molecule type" value="Genomic_DNA"/>
</dbReference>
<dbReference type="InterPro" id="IPR012296">
    <property type="entry name" value="Nuclease_put_TT1808"/>
</dbReference>
<reference evidence="2 3" key="1">
    <citation type="submission" date="2016-10" db="EMBL/GenBank/DDBJ databases">
        <title>Comparative genomics uncovers the prolific and rare metabolic potential of the cyanobacterial genus Moorea.</title>
        <authorList>
            <person name="Leao T."/>
            <person name="Castelao G."/>
            <person name="Korobeynikov A."/>
            <person name="Monroe E.A."/>
            <person name="Podell S."/>
            <person name="Glukhov E."/>
            <person name="Allen E."/>
            <person name="Gerwick W.H."/>
            <person name="Gerwick L."/>
        </authorList>
    </citation>
    <scope>NUCLEOTIDE SEQUENCE [LARGE SCALE GENOMIC DNA]</scope>
    <source>
        <strain evidence="2 3">PNG5-198</strain>
    </source>
</reference>
<dbReference type="InterPro" id="IPR011335">
    <property type="entry name" value="Restrct_endonuc-II-like"/>
</dbReference>
<accession>A0A1U7N6M6</accession>
<gene>
    <name evidence="2" type="ORF">BJP37_23810</name>
</gene>
<protein>
    <submittedName>
        <fullName evidence="2">Uncharacterized protein</fullName>
    </submittedName>
</protein>
<dbReference type="Proteomes" id="UP000186657">
    <property type="component" value="Unassembled WGS sequence"/>
</dbReference>
<name>A0A1U7N6M6_9CYAN</name>
<dbReference type="AlphaFoldDB" id="A0A1U7N6M6"/>
<dbReference type="PANTHER" id="PTHR33352">
    <property type="entry name" value="SLR1095 PROTEIN"/>
    <property type="match status" value="1"/>
</dbReference>
<comment type="caution">
    <text evidence="2">The sequence shown here is derived from an EMBL/GenBank/DDBJ whole genome shotgun (WGS) entry which is preliminary data.</text>
</comment>
<dbReference type="Gene3D" id="3.90.1570.10">
    <property type="entry name" value="tt1808, chain A"/>
    <property type="match status" value="1"/>
</dbReference>
<dbReference type="SUPFAM" id="SSF52980">
    <property type="entry name" value="Restriction endonuclease-like"/>
    <property type="match status" value="1"/>
</dbReference>
<dbReference type="InterPro" id="IPR008538">
    <property type="entry name" value="Uma2"/>
</dbReference>
<dbReference type="CDD" id="cd06260">
    <property type="entry name" value="DUF820-like"/>
    <property type="match status" value="1"/>
</dbReference>